<sequence length="240" mass="26614">MGYPQYTPWTLKGYAISTVHLVDVDKVRHLIPSELNIISVLPGKTLSVVYVSHYGAGSVLEYSELIVAPALVSYQGKFGGWVSHIYVDNPDSMAGGREIWGLPKEMAEFTWEDNKRVIVRQGKKILCSLDYKQQSLAWRQWLGGSAFSTMGNDLLMFGAQFESRLGLIGSKLEVPAESPFAGINLGQPFLTVRCEKMSLQVAAPQLVGQTNDLTICQRVASLKGENANDTFAQRLRKEKE</sequence>
<comment type="caution">
    <text evidence="1">The sequence shown here is derived from an EMBL/GenBank/DDBJ whole genome shotgun (WGS) entry which is preliminary data.</text>
</comment>
<dbReference type="RefSeq" id="WP_084763310.1">
    <property type="nucleotide sequence ID" value="NZ_JACJTA010000012.1"/>
</dbReference>
<gene>
    <name evidence="1" type="ORF">H6G81_08370</name>
</gene>
<accession>A0ABR8GMA4</accession>
<evidence type="ECO:0000313" key="1">
    <source>
        <dbReference type="EMBL" id="MBD2604545.1"/>
    </source>
</evidence>
<keyword evidence="2" id="KW-1185">Reference proteome</keyword>
<name>A0ABR8GMA4_9CYAN</name>
<dbReference type="InterPro" id="IPR010451">
    <property type="entry name" value="Acetoacetate_decarboxylase"/>
</dbReference>
<organism evidence="1 2">
    <name type="scientific">Scytonema hofmannii FACHB-248</name>
    <dbReference type="NCBI Taxonomy" id="1842502"/>
    <lineage>
        <taxon>Bacteria</taxon>
        <taxon>Bacillati</taxon>
        <taxon>Cyanobacteriota</taxon>
        <taxon>Cyanophyceae</taxon>
        <taxon>Nostocales</taxon>
        <taxon>Scytonemataceae</taxon>
        <taxon>Scytonema</taxon>
    </lineage>
</organism>
<dbReference type="EMBL" id="JACJTA010000012">
    <property type="protein sequence ID" value="MBD2604545.1"/>
    <property type="molecule type" value="Genomic_DNA"/>
</dbReference>
<reference evidence="1 2" key="1">
    <citation type="journal article" date="2020" name="ISME J.">
        <title>Comparative genomics reveals insights into cyanobacterial evolution and habitat adaptation.</title>
        <authorList>
            <person name="Chen M.Y."/>
            <person name="Teng W.K."/>
            <person name="Zhao L."/>
            <person name="Hu C.X."/>
            <person name="Zhou Y.K."/>
            <person name="Han B.P."/>
            <person name="Song L.R."/>
            <person name="Shu W.S."/>
        </authorList>
    </citation>
    <scope>NUCLEOTIDE SEQUENCE [LARGE SCALE GENOMIC DNA]</scope>
    <source>
        <strain evidence="1 2">FACHB-248</strain>
    </source>
</reference>
<dbReference type="SUPFAM" id="SSF160104">
    <property type="entry name" value="Acetoacetate decarboxylase-like"/>
    <property type="match status" value="1"/>
</dbReference>
<proteinExistence type="predicted"/>
<dbReference type="Proteomes" id="UP000660380">
    <property type="component" value="Unassembled WGS sequence"/>
</dbReference>
<dbReference type="PANTHER" id="PTHR35467:SF2">
    <property type="entry name" value="PROTEIN NEOXANTHIN-DEFICIENT 1"/>
    <property type="match status" value="1"/>
</dbReference>
<dbReference type="InterPro" id="IPR039343">
    <property type="entry name" value="NDX1-like"/>
</dbReference>
<dbReference type="InterPro" id="IPR023375">
    <property type="entry name" value="ADC_dom_sf"/>
</dbReference>
<dbReference type="Pfam" id="PF06314">
    <property type="entry name" value="ADC"/>
    <property type="match status" value="1"/>
</dbReference>
<evidence type="ECO:0000313" key="2">
    <source>
        <dbReference type="Proteomes" id="UP000660380"/>
    </source>
</evidence>
<dbReference type="Gene3D" id="2.40.400.10">
    <property type="entry name" value="Acetoacetate decarboxylase-like"/>
    <property type="match status" value="1"/>
</dbReference>
<protein>
    <submittedName>
        <fullName evidence="1">Acetoacetate decarboxylase family protein</fullName>
    </submittedName>
</protein>
<dbReference type="PANTHER" id="PTHR35467">
    <property type="match status" value="1"/>
</dbReference>